<organism evidence="6 7">
    <name type="scientific">Gracilibacillus boraciitolerans JCM 21714</name>
    <dbReference type="NCBI Taxonomy" id="1298598"/>
    <lineage>
        <taxon>Bacteria</taxon>
        <taxon>Bacillati</taxon>
        <taxon>Bacillota</taxon>
        <taxon>Bacilli</taxon>
        <taxon>Bacillales</taxon>
        <taxon>Bacillaceae</taxon>
        <taxon>Gracilibacillus</taxon>
    </lineage>
</organism>
<dbReference type="PANTHER" id="PTHR10357:SF217">
    <property type="entry name" value="TREHALOSE-6-PHOSPHATE HYDROLASE"/>
    <property type="match status" value="1"/>
</dbReference>
<accession>W4VG11</accession>
<evidence type="ECO:0000259" key="5">
    <source>
        <dbReference type="Pfam" id="PF23915"/>
    </source>
</evidence>
<keyword evidence="7" id="KW-1185">Reference proteome</keyword>
<protein>
    <submittedName>
        <fullName evidence="6">Trehalose-6-phosphate hydrolase</fullName>
    </submittedName>
</protein>
<dbReference type="GO" id="GO:0004556">
    <property type="term" value="F:alpha-amylase activity"/>
    <property type="evidence" value="ECO:0007669"/>
    <property type="project" value="TreeGrafter"/>
</dbReference>
<dbReference type="GO" id="GO:0009313">
    <property type="term" value="P:oligosaccharide catabolic process"/>
    <property type="evidence" value="ECO:0007669"/>
    <property type="project" value="TreeGrafter"/>
</dbReference>
<keyword evidence="2 6" id="KW-0378">Hydrolase</keyword>
<dbReference type="AlphaFoldDB" id="W4VG11"/>
<gene>
    <name evidence="6" type="ORF">JCM21714_1077</name>
</gene>
<name>W4VG11_9BACI</name>
<keyword evidence="3" id="KW-0326">Glycosidase</keyword>
<dbReference type="Proteomes" id="UP000019102">
    <property type="component" value="Unassembled WGS sequence"/>
</dbReference>
<dbReference type="SUPFAM" id="SSF51445">
    <property type="entry name" value="(Trans)glycosidases"/>
    <property type="match status" value="1"/>
</dbReference>
<dbReference type="eggNOG" id="COG0366">
    <property type="taxonomic scope" value="Bacteria"/>
</dbReference>
<dbReference type="Gene3D" id="2.60.40.1180">
    <property type="entry name" value="Golgi alpha-mannosidase II"/>
    <property type="match status" value="1"/>
</dbReference>
<evidence type="ECO:0000256" key="1">
    <source>
        <dbReference type="ARBA" id="ARBA00008061"/>
    </source>
</evidence>
<dbReference type="EMBL" id="BAVS01000003">
    <property type="protein sequence ID" value="GAE92096.1"/>
    <property type="molecule type" value="Genomic_DNA"/>
</dbReference>
<reference evidence="6 7" key="1">
    <citation type="journal article" date="2014" name="Genome Announc.">
        <title>Draft Genome Sequence of the Boron-Tolerant and Moderately Halotolerant Bacterium Gracilibacillus boraciitolerans JCM 21714T.</title>
        <authorList>
            <person name="Ahmed I."/>
            <person name="Oshima K."/>
            <person name="Suda W."/>
            <person name="Kitamura K."/>
            <person name="Iida T."/>
            <person name="Ohmori Y."/>
            <person name="Fujiwara T."/>
            <person name="Hattori M."/>
            <person name="Ohkuma M."/>
        </authorList>
    </citation>
    <scope>NUCLEOTIDE SEQUENCE [LARGE SCALE GENOMIC DNA]</scope>
    <source>
        <strain evidence="6 7">JCM 21714</strain>
    </source>
</reference>
<dbReference type="InterPro" id="IPR056300">
    <property type="entry name" value="SusG-like_C"/>
</dbReference>
<dbReference type="InterPro" id="IPR006047">
    <property type="entry name" value="GH13_cat_dom"/>
</dbReference>
<dbReference type="Pfam" id="PF00128">
    <property type="entry name" value="Alpha-amylase"/>
    <property type="match status" value="1"/>
</dbReference>
<evidence type="ECO:0000313" key="6">
    <source>
        <dbReference type="EMBL" id="GAE92096.1"/>
    </source>
</evidence>
<dbReference type="STRING" id="1298598.JCM21714_1077"/>
<dbReference type="FunFam" id="2.60.40.1180:FF:000007">
    <property type="entry name" value="Sucrose isomerase"/>
    <property type="match status" value="1"/>
</dbReference>
<evidence type="ECO:0000259" key="4">
    <source>
        <dbReference type="Pfam" id="PF00128"/>
    </source>
</evidence>
<dbReference type="PANTHER" id="PTHR10357">
    <property type="entry name" value="ALPHA-AMYLASE FAMILY MEMBER"/>
    <property type="match status" value="1"/>
</dbReference>
<feature type="domain" description="Glycosyl hydrolase family 13 catalytic" evidence="4">
    <location>
        <begin position="2"/>
        <end position="80"/>
    </location>
</feature>
<dbReference type="SUPFAM" id="SSF51011">
    <property type="entry name" value="Glycosyl hydrolase domain"/>
    <property type="match status" value="1"/>
</dbReference>
<dbReference type="InterPro" id="IPR013780">
    <property type="entry name" value="Glyco_hydro_b"/>
</dbReference>
<comment type="similarity">
    <text evidence="1">Belongs to the glycosyl hydrolase 13 family.</text>
</comment>
<dbReference type="Pfam" id="PF23915">
    <property type="entry name" value="SusG_C"/>
    <property type="match status" value="1"/>
</dbReference>
<evidence type="ECO:0000256" key="2">
    <source>
        <dbReference type="ARBA" id="ARBA00022801"/>
    </source>
</evidence>
<dbReference type="Gene3D" id="3.20.20.80">
    <property type="entry name" value="Glycosidases"/>
    <property type="match status" value="1"/>
</dbReference>
<dbReference type="InterPro" id="IPR017853">
    <property type="entry name" value="GH"/>
</dbReference>
<feature type="domain" description="Alpha-amylase SusG-like C-terminal" evidence="5">
    <location>
        <begin position="92"/>
        <end position="156"/>
    </location>
</feature>
<comment type="caution">
    <text evidence="6">The sequence shown here is derived from an EMBL/GenBank/DDBJ whole genome shotgun (WGS) entry which is preliminary data.</text>
</comment>
<sequence length="161" mass="18749">MAEEDIIAILKEKSRDNSRTPVQWNNKENAGFSNATPWIEIPDNYRSINAEQAIENPNSIFHHYQKLIALRKQYQVITDGDYQLLLSDHLAIFAYLRENKSQRMLVVNNFYAEEVTLELPEDVEKLLVNGKIIISNYLQAPASIQNVTLRPYESFVYFIQK</sequence>
<proteinExistence type="inferred from homology"/>
<evidence type="ECO:0000256" key="3">
    <source>
        <dbReference type="ARBA" id="ARBA00023295"/>
    </source>
</evidence>
<evidence type="ECO:0000313" key="7">
    <source>
        <dbReference type="Proteomes" id="UP000019102"/>
    </source>
</evidence>